<dbReference type="InterPro" id="IPR033985">
    <property type="entry name" value="SusD-like_N"/>
</dbReference>
<reference evidence="8 9" key="1">
    <citation type="submission" date="2018-07" db="EMBL/GenBank/DDBJ databases">
        <title>A draft genome of a endophytic bacteria, a new species of Pedobacter.</title>
        <authorList>
            <person name="Zhang Z.D."/>
            <person name="Chen Z.J."/>
        </authorList>
    </citation>
    <scope>NUCLEOTIDE SEQUENCE [LARGE SCALE GENOMIC DNA]</scope>
    <source>
        <strain evidence="8 9">RS10</strain>
    </source>
</reference>
<dbReference type="OrthoDB" id="630434at2"/>
<sequence length="505" mass="55858">MKNLKYIITGAIALSVFASSCKKEFLDEKPHELISTDQLADAVKQDPTLLKGMVSGLYSTMYNTGTGGTTGHDDFGQKGNDIYSDMLASDMMLGAQTYGWYATVARYQATKDFTSNQAYVPWRYYYRIIFAANTVIDVLGGNDAVLTDVNLKNYMGQAKAMRAYAYFYLTQFYAEKGYGTGAEKILPLYIDTKAPNQPLSTSAQIFDQIVKDLTESIQILATYNRTNKGEINADVAKGLLAYTYAARGTDADLAKVITLTDEVLAKFPLTTKNAVVAQLDGTGKLLNPESGFNNVATPSWIWGADLTIASNLDLVSWWGQVDVYTYSYASVGDAKVADNALYASIRADDVRKNQFVNSATYKGLIPTGKFFDPARVIQGQRQVTTDYIYMRADEMLLLNAEAKARLSQDAPARDALKKLLALRITDFSYVDGLSGNALKEEIYLQSRIELWGEGKTYLAVKRNKHSVTRGSANLFFPGETFAYDSDELTFPIPQAEVINNPNLKK</sequence>
<name>A0A366KY93_9SPHI</name>
<dbReference type="EMBL" id="QNQU01000012">
    <property type="protein sequence ID" value="RBQ05862.1"/>
    <property type="molecule type" value="Genomic_DNA"/>
</dbReference>
<evidence type="ECO:0000256" key="5">
    <source>
        <dbReference type="ARBA" id="ARBA00023237"/>
    </source>
</evidence>
<dbReference type="PROSITE" id="PS51257">
    <property type="entry name" value="PROKAR_LIPOPROTEIN"/>
    <property type="match status" value="1"/>
</dbReference>
<organism evidence="8 9">
    <name type="scientific">Pedobacter miscanthi</name>
    <dbReference type="NCBI Taxonomy" id="2259170"/>
    <lineage>
        <taxon>Bacteria</taxon>
        <taxon>Pseudomonadati</taxon>
        <taxon>Bacteroidota</taxon>
        <taxon>Sphingobacteriia</taxon>
        <taxon>Sphingobacteriales</taxon>
        <taxon>Sphingobacteriaceae</taxon>
        <taxon>Pedobacter</taxon>
    </lineage>
</organism>
<evidence type="ECO:0000256" key="3">
    <source>
        <dbReference type="ARBA" id="ARBA00022729"/>
    </source>
</evidence>
<dbReference type="AlphaFoldDB" id="A0A366KY93"/>
<gene>
    <name evidence="8" type="ORF">DRW42_15305</name>
</gene>
<feature type="domain" description="SusD-like N-terminal" evidence="7">
    <location>
        <begin position="87"/>
        <end position="223"/>
    </location>
</feature>
<comment type="similarity">
    <text evidence="2">Belongs to the SusD family.</text>
</comment>
<protein>
    <submittedName>
        <fullName evidence="8">RagB/SusD family nutrient uptake outer membrane protein</fullName>
    </submittedName>
</protein>
<evidence type="ECO:0000259" key="7">
    <source>
        <dbReference type="Pfam" id="PF14322"/>
    </source>
</evidence>
<comment type="caution">
    <text evidence="8">The sequence shown here is derived from an EMBL/GenBank/DDBJ whole genome shotgun (WGS) entry which is preliminary data.</text>
</comment>
<dbReference type="InterPro" id="IPR011990">
    <property type="entry name" value="TPR-like_helical_dom_sf"/>
</dbReference>
<keyword evidence="3" id="KW-0732">Signal</keyword>
<dbReference type="RefSeq" id="WP_113949700.1">
    <property type="nucleotide sequence ID" value="NZ_QNQU01000012.1"/>
</dbReference>
<dbReference type="SUPFAM" id="SSF48452">
    <property type="entry name" value="TPR-like"/>
    <property type="match status" value="1"/>
</dbReference>
<keyword evidence="4" id="KW-0472">Membrane</keyword>
<keyword evidence="5" id="KW-0998">Cell outer membrane</keyword>
<evidence type="ECO:0000256" key="1">
    <source>
        <dbReference type="ARBA" id="ARBA00004442"/>
    </source>
</evidence>
<evidence type="ECO:0000313" key="8">
    <source>
        <dbReference type="EMBL" id="RBQ05862.1"/>
    </source>
</evidence>
<comment type="subcellular location">
    <subcellularLocation>
        <location evidence="1">Cell outer membrane</location>
    </subcellularLocation>
</comment>
<accession>A0A366KY93</accession>
<dbReference type="GO" id="GO:0009279">
    <property type="term" value="C:cell outer membrane"/>
    <property type="evidence" value="ECO:0007669"/>
    <property type="project" value="UniProtKB-SubCell"/>
</dbReference>
<dbReference type="Proteomes" id="UP000252081">
    <property type="component" value="Unassembled WGS sequence"/>
</dbReference>
<dbReference type="Pfam" id="PF07980">
    <property type="entry name" value="SusD_RagB"/>
    <property type="match status" value="1"/>
</dbReference>
<proteinExistence type="inferred from homology"/>
<keyword evidence="9" id="KW-1185">Reference proteome</keyword>
<evidence type="ECO:0000259" key="6">
    <source>
        <dbReference type="Pfam" id="PF07980"/>
    </source>
</evidence>
<dbReference type="Pfam" id="PF14322">
    <property type="entry name" value="SusD-like_3"/>
    <property type="match status" value="1"/>
</dbReference>
<evidence type="ECO:0000313" key="9">
    <source>
        <dbReference type="Proteomes" id="UP000252081"/>
    </source>
</evidence>
<evidence type="ECO:0000256" key="2">
    <source>
        <dbReference type="ARBA" id="ARBA00006275"/>
    </source>
</evidence>
<feature type="domain" description="RagB/SusD" evidence="6">
    <location>
        <begin position="363"/>
        <end position="504"/>
    </location>
</feature>
<dbReference type="Gene3D" id="1.25.40.390">
    <property type="match status" value="1"/>
</dbReference>
<dbReference type="InterPro" id="IPR012944">
    <property type="entry name" value="SusD_RagB_dom"/>
</dbReference>
<evidence type="ECO:0000256" key="4">
    <source>
        <dbReference type="ARBA" id="ARBA00023136"/>
    </source>
</evidence>